<dbReference type="RefSeq" id="WP_048856159.1">
    <property type="nucleotide sequence ID" value="NZ_BANJ01000023.1"/>
</dbReference>
<evidence type="ECO:0008006" key="3">
    <source>
        <dbReference type="Google" id="ProtNLM"/>
    </source>
</evidence>
<organism evidence="1 2">
    <name type="scientific">Komagataeibacter xylinus NBRC 13693</name>
    <dbReference type="NCBI Taxonomy" id="1234668"/>
    <lineage>
        <taxon>Bacteria</taxon>
        <taxon>Pseudomonadati</taxon>
        <taxon>Pseudomonadota</taxon>
        <taxon>Alphaproteobacteria</taxon>
        <taxon>Acetobacterales</taxon>
        <taxon>Acetobacteraceae</taxon>
        <taxon>Komagataeibacter</taxon>
    </lineage>
</organism>
<reference evidence="1 2" key="1">
    <citation type="submission" date="2012-11" db="EMBL/GenBank/DDBJ databases">
        <title>Whole genome sequence of Gluconacetobacter xylinus NBRC 13693.</title>
        <authorList>
            <person name="Azuma Y."/>
            <person name="Higashiura N."/>
            <person name="Hirakawa H."/>
            <person name="Matsushita K."/>
        </authorList>
    </citation>
    <scope>NUCLEOTIDE SEQUENCE [LARGE SCALE GENOMIC DNA]</scope>
    <source>
        <strain evidence="1 2">NBRC 13693</strain>
    </source>
</reference>
<protein>
    <recommendedName>
        <fullName evidence="3">Aminotransferase DegT</fullName>
    </recommendedName>
</protein>
<dbReference type="SUPFAM" id="SSF51905">
    <property type="entry name" value="FAD/NAD(P)-binding domain"/>
    <property type="match status" value="1"/>
</dbReference>
<gene>
    <name evidence="1" type="ORF">Gxy13693_023_047</name>
</gene>
<dbReference type="Proteomes" id="UP000032683">
    <property type="component" value="Unassembled WGS sequence"/>
</dbReference>
<dbReference type="PRINTS" id="PR00368">
    <property type="entry name" value="FADPNR"/>
</dbReference>
<evidence type="ECO:0000313" key="2">
    <source>
        <dbReference type="Proteomes" id="UP000032683"/>
    </source>
</evidence>
<comment type="caution">
    <text evidence="1">The sequence shown here is derived from an EMBL/GenBank/DDBJ whole genome shotgun (WGS) entry which is preliminary data.</text>
</comment>
<dbReference type="EMBL" id="BANJ01000023">
    <property type="protein sequence ID" value="GAN99575.1"/>
    <property type="molecule type" value="Genomic_DNA"/>
</dbReference>
<sequence>MSPHTSTPVLIAGGGPAGIAVLLAASRIGELPRLLDEGLTLVEQGEHIGSGMLGRYVINSDSAAETFVDTITDNPVPELARLTHHPLVKMIRSHGRQALPLRIVAEFLDLVGEVLTGLIRAHPASRLLTGWQLRSLHQDMSGEWGCHLVSCDGQRTQHIHACKVVLAMGACQPEQRLHDEQVAGRPLLPRHAGRIMQSDTLLSPDGIDRLRAMTAGHKKPRIAIIGGASSALSVARVIMRDMADCLAPGHLTLLHKSRLKLFYRTAQEAVADGYREFSDTDICPVSQFVYRFGGLRYESRDLAMQLMGIANAPPEPLVHDVQMTGDNDAQVNNILDNADAIIACFGYRPRRVAMMDMHDHPISLAADTTDGCLTGAECAVMDEDGHPIAGLFGIGLASGFRPSGAMGGESSFRGQVNSLWLWQTAIGEKILHHLLPQDAPVLVPVPRLRAPVLEPARGHIHP</sequence>
<accession>A0A0D6Q9C4</accession>
<proteinExistence type="predicted"/>
<dbReference type="AlphaFoldDB" id="A0A0D6Q9C4"/>
<name>A0A0D6Q9C4_KOMXY</name>
<dbReference type="GeneID" id="79189249"/>
<evidence type="ECO:0000313" key="1">
    <source>
        <dbReference type="EMBL" id="GAN99575.1"/>
    </source>
</evidence>
<dbReference type="Gene3D" id="3.50.50.60">
    <property type="entry name" value="FAD/NAD(P)-binding domain"/>
    <property type="match status" value="1"/>
</dbReference>
<dbReference type="InterPro" id="IPR036188">
    <property type="entry name" value="FAD/NAD-bd_sf"/>
</dbReference>